<dbReference type="EMBL" id="VLLK01000001">
    <property type="protein sequence ID" value="TWJ08670.1"/>
    <property type="molecule type" value="Genomic_DNA"/>
</dbReference>
<dbReference type="STRING" id="476157.GCA_001663155_00458"/>
<feature type="signal peptide" evidence="1">
    <location>
        <begin position="1"/>
        <end position="25"/>
    </location>
</feature>
<gene>
    <name evidence="2" type="ORF">JN10_0285</name>
</gene>
<proteinExistence type="predicted"/>
<sequence length="118" mass="12956">MLMRGLSCIALVFSSFMLNGCLVRAAADVVTAPVKVVSAGVDAATTSQSEADAKRGRELREAEEQLGKLNRRYERQMENCREGDDRECFAARETYSEIQILLRNNPALGNADTPTEAD</sequence>
<protein>
    <submittedName>
        <fullName evidence="2">Uncharacterized protein</fullName>
    </submittedName>
</protein>
<organism evidence="2 3">
    <name type="scientific">Altererythrobacter ishigakiensis</name>
    <dbReference type="NCBI Taxonomy" id="476157"/>
    <lineage>
        <taxon>Bacteria</taxon>
        <taxon>Pseudomonadati</taxon>
        <taxon>Pseudomonadota</taxon>
        <taxon>Alphaproteobacteria</taxon>
        <taxon>Sphingomonadales</taxon>
        <taxon>Erythrobacteraceae</taxon>
        <taxon>Altererythrobacter</taxon>
    </lineage>
</organism>
<dbReference type="AlphaFoldDB" id="A0A562UST1"/>
<evidence type="ECO:0000256" key="1">
    <source>
        <dbReference type="SAM" id="SignalP"/>
    </source>
</evidence>
<name>A0A562UST1_9SPHN</name>
<dbReference type="Proteomes" id="UP000320547">
    <property type="component" value="Unassembled WGS sequence"/>
</dbReference>
<keyword evidence="1" id="KW-0732">Signal</keyword>
<comment type="caution">
    <text evidence="2">The sequence shown here is derived from an EMBL/GenBank/DDBJ whole genome shotgun (WGS) entry which is preliminary data.</text>
</comment>
<feature type="chain" id="PRO_5021855168" evidence="1">
    <location>
        <begin position="26"/>
        <end position="118"/>
    </location>
</feature>
<evidence type="ECO:0000313" key="2">
    <source>
        <dbReference type="EMBL" id="TWJ08670.1"/>
    </source>
</evidence>
<keyword evidence="3" id="KW-1185">Reference proteome</keyword>
<evidence type="ECO:0000313" key="3">
    <source>
        <dbReference type="Proteomes" id="UP000320547"/>
    </source>
</evidence>
<reference evidence="2 3" key="1">
    <citation type="submission" date="2019-07" db="EMBL/GenBank/DDBJ databases">
        <title>Genomic Encyclopedia of Archaeal and Bacterial Type Strains, Phase II (KMG-II): from individual species to whole genera.</title>
        <authorList>
            <person name="Goeker M."/>
        </authorList>
    </citation>
    <scope>NUCLEOTIDE SEQUENCE [LARGE SCALE GENOMIC DNA]</scope>
    <source>
        <strain evidence="2 3">ATCC BAA-2084</strain>
    </source>
</reference>
<accession>A0A562UST1</accession>